<evidence type="ECO:0000256" key="1">
    <source>
        <dbReference type="ARBA" id="ARBA00001947"/>
    </source>
</evidence>
<keyword evidence="6" id="KW-0687">Ribonucleoprotein</keyword>
<dbReference type="EMBL" id="CALNXK010000033">
    <property type="protein sequence ID" value="CAH3119341.1"/>
    <property type="molecule type" value="Genomic_DNA"/>
</dbReference>
<dbReference type="Gene3D" id="4.10.830.10">
    <property type="entry name" value="30s Ribosomal Protein S14, Chain N"/>
    <property type="match status" value="1"/>
</dbReference>
<dbReference type="PANTHER" id="PTHR12010">
    <property type="entry name" value="40S RIBOSOMAL PROTEIN S29"/>
    <property type="match status" value="1"/>
</dbReference>
<comment type="subunit">
    <text evidence="3">Component of the 40S small ribosomal subunit.</text>
</comment>
<reference evidence="9 10" key="1">
    <citation type="submission" date="2022-05" db="EMBL/GenBank/DDBJ databases">
        <authorList>
            <consortium name="Genoscope - CEA"/>
            <person name="William W."/>
        </authorList>
    </citation>
    <scope>NUCLEOTIDE SEQUENCE [LARGE SCALE GENOMIC DNA]</scope>
</reference>
<keyword evidence="10" id="KW-1185">Reference proteome</keyword>
<dbReference type="InterPro" id="IPR043140">
    <property type="entry name" value="Ribosomal_uS14_sf"/>
</dbReference>
<protein>
    <recommendedName>
        <fullName evidence="7">Small ribosomal subunit protein uS14</fullName>
    </recommendedName>
    <alternativeName>
        <fullName evidence="8">40S ribosomal protein S29</fullName>
    </alternativeName>
</protein>
<comment type="cofactor">
    <cofactor evidence="1">
        <name>Zn(2+)</name>
        <dbReference type="ChEBI" id="CHEBI:29105"/>
    </cofactor>
</comment>
<feature type="non-terminal residue" evidence="9">
    <location>
        <position position="79"/>
    </location>
</feature>
<organism evidence="9 10">
    <name type="scientific">Porites lobata</name>
    <dbReference type="NCBI Taxonomy" id="104759"/>
    <lineage>
        <taxon>Eukaryota</taxon>
        <taxon>Metazoa</taxon>
        <taxon>Cnidaria</taxon>
        <taxon>Anthozoa</taxon>
        <taxon>Hexacorallia</taxon>
        <taxon>Scleractinia</taxon>
        <taxon>Fungiina</taxon>
        <taxon>Poritidae</taxon>
        <taxon>Porites</taxon>
    </lineage>
</organism>
<evidence type="ECO:0000256" key="5">
    <source>
        <dbReference type="ARBA" id="ARBA00022980"/>
    </source>
</evidence>
<dbReference type="PROSITE" id="PS00527">
    <property type="entry name" value="RIBOSOMAL_S14"/>
    <property type="match status" value="1"/>
</dbReference>
<comment type="similarity">
    <text evidence="2">Belongs to the universal ribosomal protein uS14 family.</text>
</comment>
<dbReference type="Proteomes" id="UP001159405">
    <property type="component" value="Unassembled WGS sequence"/>
</dbReference>
<feature type="non-terminal residue" evidence="9">
    <location>
        <position position="1"/>
    </location>
</feature>
<keyword evidence="5" id="KW-0689">Ribosomal protein</keyword>
<evidence type="ECO:0000256" key="6">
    <source>
        <dbReference type="ARBA" id="ARBA00023274"/>
    </source>
</evidence>
<dbReference type="InterPro" id="IPR039744">
    <property type="entry name" value="RIbosomal_uS14_euk_arc"/>
</dbReference>
<evidence type="ECO:0000256" key="4">
    <source>
        <dbReference type="ARBA" id="ARBA00022833"/>
    </source>
</evidence>
<name>A0ABN8NRE5_9CNID</name>
<evidence type="ECO:0000313" key="10">
    <source>
        <dbReference type="Proteomes" id="UP001159405"/>
    </source>
</evidence>
<evidence type="ECO:0000256" key="7">
    <source>
        <dbReference type="ARBA" id="ARBA00035167"/>
    </source>
</evidence>
<dbReference type="PANTHER" id="PTHR12010:SF2">
    <property type="entry name" value="40S RIBOSOMAL PROTEIN S29"/>
    <property type="match status" value="1"/>
</dbReference>
<sequence>TSQRAIWSHVAHASFSFPADYFNMPHSNVWFSHPRTYGPGSRSCRVCFNHHGIIRKYGLNICRRCFRQYAKDIGFQKVS</sequence>
<gene>
    <name evidence="9" type="ORF">PLOB_00027305</name>
</gene>
<evidence type="ECO:0000256" key="8">
    <source>
        <dbReference type="ARBA" id="ARBA00035455"/>
    </source>
</evidence>
<keyword evidence="4" id="KW-0862">Zinc</keyword>
<evidence type="ECO:0000313" key="9">
    <source>
        <dbReference type="EMBL" id="CAH3119341.1"/>
    </source>
</evidence>
<evidence type="ECO:0000256" key="3">
    <source>
        <dbReference type="ARBA" id="ARBA00011542"/>
    </source>
</evidence>
<dbReference type="Pfam" id="PF00253">
    <property type="entry name" value="Ribosomal_S14"/>
    <property type="match status" value="1"/>
</dbReference>
<comment type="caution">
    <text evidence="9">The sequence shown here is derived from an EMBL/GenBank/DDBJ whole genome shotgun (WGS) entry which is preliminary data.</text>
</comment>
<accession>A0ABN8NRE5</accession>
<dbReference type="NCBIfam" id="NF004424">
    <property type="entry name" value="PRK05766.1"/>
    <property type="match status" value="1"/>
</dbReference>
<evidence type="ECO:0000256" key="2">
    <source>
        <dbReference type="ARBA" id="ARBA00009083"/>
    </source>
</evidence>
<proteinExistence type="inferred from homology"/>
<dbReference type="InterPro" id="IPR001209">
    <property type="entry name" value="Ribosomal_uS14"/>
</dbReference>
<dbReference type="InterPro" id="IPR018271">
    <property type="entry name" value="Ribosomal_uS14_CS"/>
</dbReference>